<comment type="caution">
    <text evidence="1">The sequence shown here is derived from an EMBL/GenBank/DDBJ whole genome shotgun (WGS) entry which is preliminary data.</text>
</comment>
<sequence length="137" mass="16041">MKSAFEKTMLKISKGSNAGFFPVYFGYVDNDQCQISFECFDMKICIVEDNFWDCLSRLKKQYPDILLHCKGYKRNAYPSRMLLQMGKAVKVYEYKLGKQATFEDLVFIFSPEDSELTSSVDEQIVFFNKWINSLDNK</sequence>
<organism evidence="1 2">
    <name type="scientific">Haemophilus parainfluenzae</name>
    <dbReference type="NCBI Taxonomy" id="729"/>
    <lineage>
        <taxon>Bacteria</taxon>
        <taxon>Pseudomonadati</taxon>
        <taxon>Pseudomonadota</taxon>
        <taxon>Gammaproteobacteria</taxon>
        <taxon>Pasteurellales</taxon>
        <taxon>Pasteurellaceae</taxon>
        <taxon>Haemophilus</taxon>
    </lineage>
</organism>
<name>A0AB37IPW7_HAEPA</name>
<dbReference type="Proteomes" id="UP000253763">
    <property type="component" value="Unassembled WGS sequence"/>
</dbReference>
<dbReference type="RefSeq" id="WP_083304348.1">
    <property type="nucleotide sequence ID" value="NZ_QEPZ01000001.1"/>
</dbReference>
<dbReference type="EMBL" id="QEPZ01000001">
    <property type="protein sequence ID" value="RDE94083.1"/>
    <property type="molecule type" value="Genomic_DNA"/>
</dbReference>
<proteinExistence type="predicted"/>
<evidence type="ECO:0000313" key="1">
    <source>
        <dbReference type="EMBL" id="RDE94083.1"/>
    </source>
</evidence>
<reference evidence="1 2" key="1">
    <citation type="submission" date="2018-05" db="EMBL/GenBank/DDBJ databases">
        <title>Draft Genome Sequences for a Diverse set of 7 Haemophilus Species.</title>
        <authorList>
            <person name="Nichols M."/>
            <person name="Topaz N."/>
            <person name="Wang X."/>
            <person name="Wang X."/>
            <person name="Boxrud D."/>
        </authorList>
    </citation>
    <scope>NUCLEOTIDE SEQUENCE [LARGE SCALE GENOMIC DNA]</scope>
    <source>
        <strain evidence="1 2">C2008003258</strain>
    </source>
</reference>
<gene>
    <name evidence="1" type="ORF">DPV97_01050</name>
</gene>
<dbReference type="AlphaFoldDB" id="A0AB37IPW7"/>
<protein>
    <submittedName>
        <fullName evidence="1">Uncharacterized protein</fullName>
    </submittedName>
</protein>
<evidence type="ECO:0000313" key="2">
    <source>
        <dbReference type="Proteomes" id="UP000253763"/>
    </source>
</evidence>
<accession>A0AB37IPW7</accession>